<organism evidence="2 3">
    <name type="scientific">Rhizopus oryzae</name>
    <name type="common">Mucormycosis agent</name>
    <name type="synonym">Rhizopus arrhizus var. delemar</name>
    <dbReference type="NCBI Taxonomy" id="64495"/>
    <lineage>
        <taxon>Eukaryota</taxon>
        <taxon>Fungi</taxon>
        <taxon>Fungi incertae sedis</taxon>
        <taxon>Mucoromycota</taxon>
        <taxon>Mucoromycotina</taxon>
        <taxon>Mucoromycetes</taxon>
        <taxon>Mucorales</taxon>
        <taxon>Mucorineae</taxon>
        <taxon>Rhizopodaceae</taxon>
        <taxon>Rhizopus</taxon>
    </lineage>
</organism>
<accession>A0A9P6YPF6</accession>
<evidence type="ECO:0000313" key="2">
    <source>
        <dbReference type="EMBL" id="KAG1553524.1"/>
    </source>
</evidence>
<proteinExistence type="predicted"/>
<feature type="compositionally biased region" description="Acidic residues" evidence="1">
    <location>
        <begin position="127"/>
        <end position="138"/>
    </location>
</feature>
<evidence type="ECO:0000313" key="3">
    <source>
        <dbReference type="Proteomes" id="UP000717996"/>
    </source>
</evidence>
<feature type="region of interest" description="Disordered" evidence="1">
    <location>
        <begin position="91"/>
        <end position="154"/>
    </location>
</feature>
<comment type="caution">
    <text evidence="2">The sequence shown here is derived from an EMBL/GenBank/DDBJ whole genome shotgun (WGS) entry which is preliminary data.</text>
</comment>
<dbReference type="EMBL" id="JAANIT010000033">
    <property type="protein sequence ID" value="KAG1553524.1"/>
    <property type="molecule type" value="Genomic_DNA"/>
</dbReference>
<dbReference type="Proteomes" id="UP000717996">
    <property type="component" value="Unassembled WGS sequence"/>
</dbReference>
<name>A0A9P6YPF6_RHIOR</name>
<dbReference type="OrthoDB" id="2282487at2759"/>
<reference evidence="2" key="1">
    <citation type="journal article" date="2020" name="Microb. Genom.">
        <title>Genetic diversity of clinical and environmental Mucorales isolates obtained from an investigation of mucormycosis cases among solid organ transplant recipients.</title>
        <authorList>
            <person name="Nguyen M.H."/>
            <person name="Kaul D."/>
            <person name="Muto C."/>
            <person name="Cheng S.J."/>
            <person name="Richter R.A."/>
            <person name="Bruno V.M."/>
            <person name="Liu G."/>
            <person name="Beyhan S."/>
            <person name="Sundermann A.J."/>
            <person name="Mounaud S."/>
            <person name="Pasculle A.W."/>
            <person name="Nierman W.C."/>
            <person name="Driscoll E."/>
            <person name="Cumbie R."/>
            <person name="Clancy C.J."/>
            <person name="Dupont C.L."/>
        </authorList>
    </citation>
    <scope>NUCLEOTIDE SEQUENCE</scope>
    <source>
        <strain evidence="2">GL16</strain>
    </source>
</reference>
<gene>
    <name evidence="2" type="ORF">G6F51_000558</name>
</gene>
<feature type="compositionally biased region" description="Low complexity" evidence="1">
    <location>
        <begin position="114"/>
        <end position="123"/>
    </location>
</feature>
<feature type="compositionally biased region" description="Basic and acidic residues" evidence="1">
    <location>
        <begin position="1"/>
        <end position="22"/>
    </location>
</feature>
<feature type="region of interest" description="Disordered" evidence="1">
    <location>
        <begin position="1"/>
        <end position="65"/>
    </location>
</feature>
<protein>
    <submittedName>
        <fullName evidence="2">Uncharacterized protein</fullName>
    </submittedName>
</protein>
<feature type="compositionally biased region" description="Basic and acidic residues" evidence="1">
    <location>
        <begin position="34"/>
        <end position="65"/>
    </location>
</feature>
<dbReference type="AlphaFoldDB" id="A0A9P6YPF6"/>
<evidence type="ECO:0000256" key="1">
    <source>
        <dbReference type="SAM" id="MobiDB-lite"/>
    </source>
</evidence>
<sequence>MSLKFTQEDGRGNAYDENRNEPAEMEVDSEQFPLEEKIKEIKAKAVVDKSPNKRDDTKRSSEKKNNFSKLIYQKGYIVPQVAEELEISRRTAYDCSHSSSETQPHEVQGNPSGVTTTTAAVTTEHGDSEEQEPSEESEERSRGKVHAVFSLLNT</sequence>